<dbReference type="InterPro" id="IPR029068">
    <property type="entry name" value="Glyas_Bleomycin-R_OHBP_Dase"/>
</dbReference>
<dbReference type="RefSeq" id="WP_181932444.1">
    <property type="nucleotide sequence ID" value="NZ_CP054698.1"/>
</dbReference>
<proteinExistence type="predicted"/>
<dbReference type="Gene3D" id="3.10.180.10">
    <property type="entry name" value="2,3-Dihydroxybiphenyl 1,2-Dioxygenase, domain 1"/>
    <property type="match status" value="1"/>
</dbReference>
<dbReference type="InterPro" id="IPR037523">
    <property type="entry name" value="VOC_core"/>
</dbReference>
<keyword evidence="3" id="KW-1185">Reference proteome</keyword>
<evidence type="ECO:0000259" key="1">
    <source>
        <dbReference type="PROSITE" id="PS51819"/>
    </source>
</evidence>
<dbReference type="Pfam" id="PF00903">
    <property type="entry name" value="Glyoxalase"/>
    <property type="match status" value="1"/>
</dbReference>
<accession>A0A7D7QA92</accession>
<dbReference type="NCBIfam" id="NF041414">
    <property type="entry name" value="ArsI_CadI_VOC"/>
    <property type="match status" value="1"/>
</dbReference>
<dbReference type="GO" id="GO:0046686">
    <property type="term" value="P:response to cadmium ion"/>
    <property type="evidence" value="ECO:0007669"/>
    <property type="project" value="TreeGrafter"/>
</dbReference>
<reference evidence="3" key="1">
    <citation type="submission" date="2020-06" db="EMBL/GenBank/DDBJ databases">
        <title>Nostoc edaphicum CCNP1411 genome.</title>
        <authorList>
            <person name="Fidor A."/>
            <person name="Grabski M."/>
            <person name="Gawor J."/>
            <person name="Gromadka R."/>
            <person name="Wegrzyn G."/>
            <person name="Mazur-Marzec H."/>
        </authorList>
    </citation>
    <scope>NUCLEOTIDE SEQUENCE [LARGE SCALE GENOMIC DNA]</scope>
    <source>
        <strain evidence="3">CCNP1411</strain>
    </source>
</reference>
<dbReference type="KEGG" id="ned:HUN01_18295"/>
<dbReference type="InterPro" id="IPR049789">
    <property type="entry name" value="ArsI/CadI-like"/>
</dbReference>
<dbReference type="InterPro" id="IPR004360">
    <property type="entry name" value="Glyas_Fos-R_dOase_dom"/>
</dbReference>
<dbReference type="PANTHER" id="PTHR41294">
    <property type="entry name" value="CADMIUM-INDUCED PROTEIN CADI"/>
    <property type="match status" value="1"/>
</dbReference>
<dbReference type="PROSITE" id="PS51819">
    <property type="entry name" value="VOC"/>
    <property type="match status" value="1"/>
</dbReference>
<gene>
    <name evidence="2" type="ORF">HUN01_18295</name>
</gene>
<dbReference type="SUPFAM" id="SSF54593">
    <property type="entry name" value="Glyoxalase/Bleomycin resistance protein/Dihydroxybiphenyl dioxygenase"/>
    <property type="match status" value="1"/>
</dbReference>
<evidence type="ECO:0000313" key="2">
    <source>
        <dbReference type="EMBL" id="QMS89435.1"/>
    </source>
</evidence>
<dbReference type="EMBL" id="CP054698">
    <property type="protein sequence ID" value="QMS89435.1"/>
    <property type="molecule type" value="Genomic_DNA"/>
</dbReference>
<evidence type="ECO:0000313" key="3">
    <source>
        <dbReference type="Proteomes" id="UP000514713"/>
    </source>
</evidence>
<organism evidence="2 3">
    <name type="scientific">Nostoc edaphicum CCNP1411</name>
    <dbReference type="NCBI Taxonomy" id="1472755"/>
    <lineage>
        <taxon>Bacteria</taxon>
        <taxon>Bacillati</taxon>
        <taxon>Cyanobacteriota</taxon>
        <taxon>Cyanophyceae</taxon>
        <taxon>Nostocales</taxon>
        <taxon>Nostocaceae</taxon>
        <taxon>Nostoc</taxon>
    </lineage>
</organism>
<sequence length="151" mass="16544">MAVLKTHVALNVTDVEKSVAFYRAMFGVEPVKYKDDYAKFDLSSPALNLTLNLAPSIQAGGALSHLGVQVESTEEVREAIRRFTESGLALFTEDNTDCCYALQDKVWVTDPDGNRWEIFVVKVGDTAPEKNLVTTVNSTEVVKAVNKPCCG</sequence>
<protein>
    <submittedName>
        <fullName evidence="2">VOC family protein</fullName>
    </submittedName>
</protein>
<name>A0A7D7QA92_9NOSO</name>
<dbReference type="PANTHER" id="PTHR41294:SF1">
    <property type="entry name" value="CADMIUM-INDUCED PROTEIN CADI"/>
    <property type="match status" value="1"/>
</dbReference>
<feature type="domain" description="VOC" evidence="1">
    <location>
        <begin position="4"/>
        <end position="121"/>
    </location>
</feature>
<dbReference type="InterPro" id="IPR052393">
    <property type="entry name" value="Cadmium-induced_rsp"/>
</dbReference>
<dbReference type="AlphaFoldDB" id="A0A7D7QA92"/>
<dbReference type="Proteomes" id="UP000514713">
    <property type="component" value="Chromosome"/>
</dbReference>